<evidence type="ECO:0000313" key="10">
    <source>
        <dbReference type="Proteomes" id="UP001149009"/>
    </source>
</evidence>
<dbReference type="Gene3D" id="3.30.66.10">
    <property type="entry name" value="DNA topoisomerase I domain"/>
    <property type="match status" value="1"/>
</dbReference>
<evidence type="ECO:0000259" key="7">
    <source>
        <dbReference type="Pfam" id="PF01028"/>
    </source>
</evidence>
<evidence type="ECO:0000313" key="9">
    <source>
        <dbReference type="EMBL" id="MCT8992087.1"/>
    </source>
</evidence>
<dbReference type="Gene3D" id="1.10.132.120">
    <property type="match status" value="1"/>
</dbReference>
<dbReference type="Gene3D" id="3.90.15.10">
    <property type="entry name" value="Topoisomerase I, Chain A, domain 3"/>
    <property type="match status" value="1"/>
</dbReference>
<dbReference type="EMBL" id="JAODNV010000024">
    <property type="protein sequence ID" value="MCT8992087.1"/>
    <property type="molecule type" value="Genomic_DNA"/>
</dbReference>
<dbReference type="PRINTS" id="PR00416">
    <property type="entry name" value="EUTPISMRASEI"/>
</dbReference>
<evidence type="ECO:0000256" key="3">
    <source>
        <dbReference type="ARBA" id="ARBA00012891"/>
    </source>
</evidence>
<evidence type="ECO:0000256" key="1">
    <source>
        <dbReference type="ARBA" id="ARBA00000213"/>
    </source>
</evidence>
<organism evidence="9 10">
    <name type="scientific">Chelativorans petroleitrophicus</name>
    <dbReference type="NCBI Taxonomy" id="2975484"/>
    <lineage>
        <taxon>Bacteria</taxon>
        <taxon>Pseudomonadati</taxon>
        <taxon>Pseudomonadota</taxon>
        <taxon>Alphaproteobacteria</taxon>
        <taxon>Hyphomicrobiales</taxon>
        <taxon>Phyllobacteriaceae</taxon>
        <taxon>Chelativorans</taxon>
    </lineage>
</organism>
<comment type="similarity">
    <text evidence="2">Belongs to the type IB topoisomerase family.</text>
</comment>
<dbReference type="AlphaFoldDB" id="A0A9X2XCJ7"/>
<dbReference type="PROSITE" id="PS52038">
    <property type="entry name" value="TOPO_IB_2"/>
    <property type="match status" value="1"/>
</dbReference>
<dbReference type="RefSeq" id="WP_261517039.1">
    <property type="nucleotide sequence ID" value="NZ_JAODNV010000024.1"/>
</dbReference>
<dbReference type="InterPro" id="IPR049331">
    <property type="entry name" value="Top1B_N_bact"/>
</dbReference>
<dbReference type="EC" id="5.6.2.1" evidence="3"/>
<dbReference type="SUPFAM" id="SSF55869">
    <property type="entry name" value="DNA topoisomerase I domain"/>
    <property type="match status" value="1"/>
</dbReference>
<dbReference type="SUPFAM" id="SSF56349">
    <property type="entry name" value="DNA breaking-rejoining enzymes"/>
    <property type="match status" value="1"/>
</dbReference>
<keyword evidence="5" id="KW-0238">DNA-binding</keyword>
<dbReference type="GO" id="GO:0003917">
    <property type="term" value="F:DNA topoisomerase type I (single strand cut, ATP-independent) activity"/>
    <property type="evidence" value="ECO:0007669"/>
    <property type="project" value="UniProtKB-EC"/>
</dbReference>
<reference evidence="9" key="1">
    <citation type="submission" date="2022-08" db="EMBL/GenBank/DDBJ databases">
        <title>Chelativorans sichuanense sp. nov., a paraffin oil-degrading bacterium isolated from a mixture of oil-based drill cuttings and paddy soil.</title>
        <authorList>
            <person name="Yu J."/>
            <person name="Liu H."/>
            <person name="Chen Q."/>
        </authorList>
    </citation>
    <scope>NUCLEOTIDE SEQUENCE</scope>
    <source>
        <strain evidence="9">SCAU 2101</strain>
    </source>
</reference>
<dbReference type="InterPro" id="IPR014711">
    <property type="entry name" value="TopoI_cat_a-hlx-sub_euk"/>
</dbReference>
<comment type="caution">
    <text evidence="9">The sequence shown here is derived from an EMBL/GenBank/DDBJ whole genome shotgun (WGS) entry which is preliminary data.</text>
</comment>
<keyword evidence="6" id="KW-0413">Isomerase</keyword>
<accession>A0A9X2XCJ7</accession>
<dbReference type="GO" id="GO:0003677">
    <property type="term" value="F:DNA binding"/>
    <property type="evidence" value="ECO:0007669"/>
    <property type="project" value="UniProtKB-KW"/>
</dbReference>
<comment type="catalytic activity">
    <reaction evidence="1">
        <text>ATP-independent breakage of single-stranded DNA, followed by passage and rejoining.</text>
        <dbReference type="EC" id="5.6.2.1"/>
    </reaction>
</comment>
<evidence type="ECO:0000256" key="5">
    <source>
        <dbReference type="ARBA" id="ARBA00023125"/>
    </source>
</evidence>
<name>A0A9X2XCJ7_9HYPH</name>
<dbReference type="InterPro" id="IPR001631">
    <property type="entry name" value="TopoI"/>
</dbReference>
<dbReference type="Pfam" id="PF01028">
    <property type="entry name" value="Topoisom_I"/>
    <property type="match status" value="1"/>
</dbReference>
<proteinExistence type="inferred from homology"/>
<evidence type="ECO:0000259" key="8">
    <source>
        <dbReference type="Pfam" id="PF21338"/>
    </source>
</evidence>
<evidence type="ECO:0000256" key="6">
    <source>
        <dbReference type="ARBA" id="ARBA00023235"/>
    </source>
</evidence>
<evidence type="ECO:0000256" key="2">
    <source>
        <dbReference type="ARBA" id="ARBA00006645"/>
    </source>
</evidence>
<feature type="domain" description="DNA topoisomerase I catalytic core eukaryotic-type" evidence="7">
    <location>
        <begin position="107"/>
        <end position="316"/>
    </location>
</feature>
<keyword evidence="4" id="KW-0799">Topoisomerase</keyword>
<dbReference type="GO" id="GO:0006265">
    <property type="term" value="P:DNA topological change"/>
    <property type="evidence" value="ECO:0007669"/>
    <property type="project" value="InterPro"/>
</dbReference>
<evidence type="ECO:0000256" key="4">
    <source>
        <dbReference type="ARBA" id="ARBA00023029"/>
    </source>
</evidence>
<dbReference type="InterPro" id="IPR035447">
    <property type="entry name" value="DNA_topo_I_N_sf"/>
</dbReference>
<dbReference type="InterPro" id="IPR011010">
    <property type="entry name" value="DNA_brk_join_enz"/>
</dbReference>
<protein>
    <recommendedName>
        <fullName evidence="3">DNA topoisomerase</fullName>
        <ecNumber evidence="3">5.6.2.1</ecNumber>
    </recommendedName>
</protein>
<sequence>MLKKTDTPAPLAADPMEDARRARLTYVSDSESGIRRKRSGKGFAYVATDGSRITDGETRARIRALVIPPAWEDVWICPSPDGHIQATGRDQRGRKQYRYHPDWLSCRDEAKFSSLVAFAEALPDLRAQVDRDLSRQGVPLERAVASIVWLLDRTMIRIGNVAYRRDNNSFGLTTLENRHVNVEGASLRFSFIGKSGQEWKLRLSDRRIARIVRTIQEIPGQHLFQYLDDEGVRRPVNSQDVNEYIRLHAGESFTSKHFRTWGATCAAALAFAEAETPASKRQAARQLNAVVDHVARRLRNTRAVCRRCYIHPAVIDRWEEGRLVPELAGIRRRNRRALKGFDAGESLVLRWLRQCGEA</sequence>
<feature type="domain" description="DNA topoisomerase IB N-terminal" evidence="8">
    <location>
        <begin position="42"/>
        <end position="90"/>
    </location>
</feature>
<dbReference type="Proteomes" id="UP001149009">
    <property type="component" value="Unassembled WGS sequence"/>
</dbReference>
<keyword evidence="10" id="KW-1185">Reference proteome</keyword>
<dbReference type="Pfam" id="PF21338">
    <property type="entry name" value="Top1B_N_bact"/>
    <property type="match status" value="1"/>
</dbReference>
<dbReference type="InterPro" id="IPR013500">
    <property type="entry name" value="TopoI_cat_euk"/>
</dbReference>
<gene>
    <name evidence="9" type="ORF">NYR54_17635</name>
</gene>